<dbReference type="InterPro" id="IPR005255">
    <property type="entry name" value="PdxA_fam"/>
</dbReference>
<keyword evidence="5" id="KW-1185">Reference proteome</keyword>
<dbReference type="GO" id="GO:0016491">
    <property type="term" value="F:oxidoreductase activity"/>
    <property type="evidence" value="ECO:0007669"/>
    <property type="project" value="UniProtKB-KW"/>
</dbReference>
<evidence type="ECO:0000313" key="4">
    <source>
        <dbReference type="EMBL" id="MBL0422436.1"/>
    </source>
</evidence>
<keyword evidence="1" id="KW-0479">Metal-binding</keyword>
<organism evidence="4 5">
    <name type="scientific">Ramlibacter aurantiacus</name>
    <dbReference type="NCBI Taxonomy" id="2801330"/>
    <lineage>
        <taxon>Bacteria</taxon>
        <taxon>Pseudomonadati</taxon>
        <taxon>Pseudomonadota</taxon>
        <taxon>Betaproteobacteria</taxon>
        <taxon>Burkholderiales</taxon>
        <taxon>Comamonadaceae</taxon>
        <taxon>Ramlibacter</taxon>
    </lineage>
</organism>
<dbReference type="GO" id="GO:0051287">
    <property type="term" value="F:NAD binding"/>
    <property type="evidence" value="ECO:0007669"/>
    <property type="project" value="InterPro"/>
</dbReference>
<accession>A0A937D8U0</accession>
<dbReference type="RefSeq" id="WP_201685517.1">
    <property type="nucleotide sequence ID" value="NZ_JAEQNA010000008.1"/>
</dbReference>
<dbReference type="Pfam" id="PF04166">
    <property type="entry name" value="PdxA"/>
    <property type="match status" value="1"/>
</dbReference>
<dbReference type="Gene3D" id="3.40.718.10">
    <property type="entry name" value="Isopropylmalate Dehydrogenase"/>
    <property type="match status" value="1"/>
</dbReference>
<reference evidence="4" key="1">
    <citation type="submission" date="2021-01" db="EMBL/GenBank/DDBJ databases">
        <title>Ramlibacter sp. strain AW1 16S ribosomal RNA gene Genome sequencing and assembly.</title>
        <authorList>
            <person name="Kang M."/>
        </authorList>
    </citation>
    <scope>NUCLEOTIDE SEQUENCE</scope>
    <source>
        <strain evidence="4">AW1</strain>
    </source>
</reference>
<comment type="caution">
    <text evidence="4">The sequence shown here is derived from an EMBL/GenBank/DDBJ whole genome shotgun (WGS) entry which is preliminary data.</text>
</comment>
<evidence type="ECO:0000313" key="5">
    <source>
        <dbReference type="Proteomes" id="UP000613011"/>
    </source>
</evidence>
<evidence type="ECO:0000256" key="2">
    <source>
        <dbReference type="ARBA" id="ARBA00023002"/>
    </source>
</evidence>
<sequence>MSDLPVIGMMIGDPAGIGPEVCVRTAAASELAGLCRPVLVGDLGVVHRAARVCGLSARFEAVTDPAQQLPVGTIGVVDPGGFDVSTCAFGKASAASGNAVLGWIERGEALGRQRSLQALVMGPVESASLKATGRVQDIDELQPAGTFMLRMSGKLRVVPLTEHVPLTEAVAAATPERVFQVIEMANASLRKWGFERPRIAVAGINPHAMFPQDQERIAPAVARAQAQGIAAQGPLVPDAVFRQCVQGQWDVVVTMYHDQGQIPIKTVGFEGACTVYIGLPFVMLNVPHGTAYDIAGRGVAQHQSMLSAVKTAAALATGRPLATD</sequence>
<proteinExistence type="predicted"/>
<dbReference type="Proteomes" id="UP000613011">
    <property type="component" value="Unassembled WGS sequence"/>
</dbReference>
<gene>
    <name evidence="4" type="ORF">JI739_18965</name>
</gene>
<keyword evidence="3" id="KW-0520">NAD</keyword>
<evidence type="ECO:0000256" key="1">
    <source>
        <dbReference type="ARBA" id="ARBA00022723"/>
    </source>
</evidence>
<dbReference type="GO" id="GO:0046872">
    <property type="term" value="F:metal ion binding"/>
    <property type="evidence" value="ECO:0007669"/>
    <property type="project" value="UniProtKB-KW"/>
</dbReference>
<evidence type="ECO:0000256" key="3">
    <source>
        <dbReference type="ARBA" id="ARBA00023027"/>
    </source>
</evidence>
<dbReference type="AlphaFoldDB" id="A0A937D8U0"/>
<dbReference type="SUPFAM" id="SSF53659">
    <property type="entry name" value="Isocitrate/Isopropylmalate dehydrogenase-like"/>
    <property type="match status" value="1"/>
</dbReference>
<name>A0A937D8U0_9BURK</name>
<dbReference type="PANTHER" id="PTHR30004:SF6">
    <property type="entry name" value="D-THREONATE 4-PHOSPHATE DEHYDROGENASE"/>
    <property type="match status" value="1"/>
</dbReference>
<dbReference type="EMBL" id="JAEQNA010000008">
    <property type="protein sequence ID" value="MBL0422436.1"/>
    <property type="molecule type" value="Genomic_DNA"/>
</dbReference>
<keyword evidence="2" id="KW-0560">Oxidoreductase</keyword>
<protein>
    <submittedName>
        <fullName evidence="4">4-hydroxythreonine-4-phosphate dehydrogenase PdxA</fullName>
    </submittedName>
</protein>
<dbReference type="PANTHER" id="PTHR30004">
    <property type="entry name" value="4-HYDROXYTHREONINE-4-PHOSPHATE DEHYDROGENASE"/>
    <property type="match status" value="1"/>
</dbReference>